<keyword evidence="2" id="KW-1185">Reference proteome</keyword>
<comment type="caution">
    <text evidence="1">The sequence shown here is derived from an EMBL/GenBank/DDBJ whole genome shotgun (WGS) entry which is preliminary data.</text>
</comment>
<protein>
    <submittedName>
        <fullName evidence="1">Uncharacterized protein</fullName>
    </submittedName>
</protein>
<dbReference type="RefSeq" id="WP_061136608.1">
    <property type="nucleotide sequence ID" value="NZ_FCNX02000012.1"/>
</dbReference>
<dbReference type="EMBL" id="FCNX02000012">
    <property type="protein sequence ID" value="SAK85332.1"/>
    <property type="molecule type" value="Genomic_DNA"/>
</dbReference>
<proteinExistence type="predicted"/>
<evidence type="ECO:0000313" key="2">
    <source>
        <dbReference type="Proteomes" id="UP000054903"/>
    </source>
</evidence>
<dbReference type="STRING" id="1777138.AWB77_04475"/>
<name>A0A158CSH9_9BURK</name>
<evidence type="ECO:0000313" key="1">
    <source>
        <dbReference type="EMBL" id="SAK85332.1"/>
    </source>
</evidence>
<reference evidence="1" key="1">
    <citation type="submission" date="2016-01" db="EMBL/GenBank/DDBJ databases">
        <authorList>
            <person name="Peeters C."/>
        </authorList>
    </citation>
    <scope>NUCLEOTIDE SEQUENCE</scope>
    <source>
        <strain evidence="1">LMG 29320</strain>
    </source>
</reference>
<dbReference type="OrthoDB" id="9153604at2"/>
<sequence length="167" mass="18810">MIKMIRAEEAWLQNDFAAEARYYERSSTSNFDSAVEEESASCSTQFAFFLGRYEEGKRWASEVLRLREEDSGLRTNTAAVALSHLAVEATRAGAPNAVALMAEAERILKQHHYSDALLVLDRIKSDEQTQVLKPAPEKTLPVLNARTWRHDAANNILIAESLKPFKE</sequence>
<dbReference type="Proteomes" id="UP000054903">
    <property type="component" value="Unassembled WGS sequence"/>
</dbReference>
<gene>
    <name evidence="1" type="ORF">AWB77_04475</name>
</gene>
<dbReference type="AlphaFoldDB" id="A0A158CSH9"/>
<organism evidence="1 2">
    <name type="scientific">Caballeronia fortuita</name>
    <dbReference type="NCBI Taxonomy" id="1777138"/>
    <lineage>
        <taxon>Bacteria</taxon>
        <taxon>Pseudomonadati</taxon>
        <taxon>Pseudomonadota</taxon>
        <taxon>Betaproteobacteria</taxon>
        <taxon>Burkholderiales</taxon>
        <taxon>Burkholderiaceae</taxon>
        <taxon>Caballeronia</taxon>
    </lineage>
</organism>
<accession>A0A158CSH9</accession>